<dbReference type="Pfam" id="PF11905">
    <property type="entry name" value="DUF3425"/>
    <property type="match status" value="1"/>
</dbReference>
<dbReference type="PANTHER" id="PTHR38116">
    <property type="entry name" value="CHROMOSOME 7, WHOLE GENOME SHOTGUN SEQUENCE"/>
    <property type="match status" value="1"/>
</dbReference>
<evidence type="ECO:0000313" key="2">
    <source>
        <dbReference type="Proteomes" id="UP000325945"/>
    </source>
</evidence>
<keyword evidence="2" id="KW-1185">Reference proteome</keyword>
<dbReference type="Proteomes" id="UP000325945">
    <property type="component" value="Unassembled WGS sequence"/>
</dbReference>
<gene>
    <name evidence="1" type="ORF">BDV39DRAFT_71548</name>
</gene>
<dbReference type="EMBL" id="ML741787">
    <property type="protein sequence ID" value="KAE8328167.1"/>
    <property type="molecule type" value="Genomic_DNA"/>
</dbReference>
<reference evidence="2" key="1">
    <citation type="submission" date="2019-04" db="EMBL/GenBank/DDBJ databases">
        <title>Friends and foes A comparative genomics studyof 23 Aspergillus species from section Flavi.</title>
        <authorList>
            <consortium name="DOE Joint Genome Institute"/>
            <person name="Kjaerbolling I."/>
            <person name="Vesth T."/>
            <person name="Frisvad J.C."/>
            <person name="Nybo J.L."/>
            <person name="Theobald S."/>
            <person name="Kildgaard S."/>
            <person name="Isbrandt T."/>
            <person name="Kuo A."/>
            <person name="Sato A."/>
            <person name="Lyhne E.K."/>
            <person name="Kogle M.E."/>
            <person name="Wiebenga A."/>
            <person name="Kun R.S."/>
            <person name="Lubbers R.J."/>
            <person name="Makela M.R."/>
            <person name="Barry K."/>
            <person name="Chovatia M."/>
            <person name="Clum A."/>
            <person name="Daum C."/>
            <person name="Haridas S."/>
            <person name="He G."/>
            <person name="LaButti K."/>
            <person name="Lipzen A."/>
            <person name="Mondo S."/>
            <person name="Riley R."/>
            <person name="Salamov A."/>
            <person name="Simmons B.A."/>
            <person name="Magnuson J.K."/>
            <person name="Henrissat B."/>
            <person name="Mortensen U.H."/>
            <person name="Larsen T.O."/>
            <person name="Devries R.P."/>
            <person name="Grigoriev I.V."/>
            <person name="Machida M."/>
            <person name="Baker S.E."/>
            <person name="Andersen M.R."/>
        </authorList>
    </citation>
    <scope>NUCLEOTIDE SEQUENCE [LARGE SCALE GENOMIC DNA]</scope>
    <source>
        <strain evidence="2">CBS 130017</strain>
    </source>
</reference>
<name>A0A5N6X4L1_9EURO</name>
<dbReference type="AlphaFoldDB" id="A0A5N6X4L1"/>
<proteinExistence type="predicted"/>
<organism evidence="1 2">
    <name type="scientific">Aspergillus sergii</name>
    <dbReference type="NCBI Taxonomy" id="1034303"/>
    <lineage>
        <taxon>Eukaryota</taxon>
        <taxon>Fungi</taxon>
        <taxon>Dikarya</taxon>
        <taxon>Ascomycota</taxon>
        <taxon>Pezizomycotina</taxon>
        <taxon>Eurotiomycetes</taxon>
        <taxon>Eurotiomycetidae</taxon>
        <taxon>Eurotiales</taxon>
        <taxon>Aspergillaceae</taxon>
        <taxon>Aspergillus</taxon>
        <taxon>Aspergillus subgen. Circumdati</taxon>
    </lineage>
</organism>
<evidence type="ECO:0000313" key="1">
    <source>
        <dbReference type="EMBL" id="KAE8328167.1"/>
    </source>
</evidence>
<sequence>MKLLPYSLRPSAPQCPCHGHPWLAFLPEPRVRDNLIRVQERYDEDELCSDIQGFWNLSATDNMLIVWGKPSDPRNWEVTESFTRKLG</sequence>
<dbReference type="InterPro" id="IPR021833">
    <property type="entry name" value="DUF3425"/>
</dbReference>
<accession>A0A5N6X4L1</accession>
<dbReference type="PANTHER" id="PTHR38116:SF1">
    <property type="entry name" value="BZIP DOMAIN-CONTAINING PROTEIN"/>
    <property type="match status" value="1"/>
</dbReference>
<protein>
    <submittedName>
        <fullName evidence="1">Uncharacterized protein</fullName>
    </submittedName>
</protein>